<reference evidence="1 2" key="1">
    <citation type="submission" date="2014-02" db="EMBL/GenBank/DDBJ databases">
        <title>The small core and large imbalanced accessory genome model reveals a collaborative survival strategy of Sorangium cellulosum strains in nature.</title>
        <authorList>
            <person name="Han K."/>
            <person name="Peng R."/>
            <person name="Blom J."/>
            <person name="Li Y.-Z."/>
        </authorList>
    </citation>
    <scope>NUCLEOTIDE SEQUENCE [LARGE SCALE GENOMIC DNA]</scope>
    <source>
        <strain evidence="1 2">So0149</strain>
    </source>
</reference>
<dbReference type="Pfam" id="PF09720">
    <property type="entry name" value="Unstab_antitox"/>
    <property type="match status" value="1"/>
</dbReference>
<name>A0A150RBT4_SORCE</name>
<organism evidence="1 2">
    <name type="scientific">Sorangium cellulosum</name>
    <name type="common">Polyangium cellulosum</name>
    <dbReference type="NCBI Taxonomy" id="56"/>
    <lineage>
        <taxon>Bacteria</taxon>
        <taxon>Pseudomonadati</taxon>
        <taxon>Myxococcota</taxon>
        <taxon>Polyangia</taxon>
        <taxon>Polyangiales</taxon>
        <taxon>Polyangiaceae</taxon>
        <taxon>Sorangium</taxon>
    </lineage>
</organism>
<accession>A0A150RBT4</accession>
<evidence type="ECO:0000313" key="1">
    <source>
        <dbReference type="EMBL" id="KYF77759.1"/>
    </source>
</evidence>
<proteinExistence type="predicted"/>
<evidence type="ECO:0000313" key="2">
    <source>
        <dbReference type="Proteomes" id="UP000075515"/>
    </source>
</evidence>
<dbReference type="EMBL" id="JEMC01003878">
    <property type="protein sequence ID" value="KYF77759.1"/>
    <property type="molecule type" value="Genomic_DNA"/>
</dbReference>
<comment type="caution">
    <text evidence="1">The sequence shown here is derived from an EMBL/GenBank/DDBJ whole genome shotgun (WGS) entry which is preliminary data.</text>
</comment>
<dbReference type="InterPro" id="IPR013406">
    <property type="entry name" value="CHP02574_addiction_mod"/>
</dbReference>
<evidence type="ECO:0008006" key="3">
    <source>
        <dbReference type="Google" id="ProtNLM"/>
    </source>
</evidence>
<dbReference type="NCBIfam" id="TIGR02574">
    <property type="entry name" value="stabl_TIGR02574"/>
    <property type="match status" value="1"/>
</dbReference>
<gene>
    <name evidence="1" type="ORF">BE18_22650</name>
</gene>
<dbReference type="Proteomes" id="UP000075515">
    <property type="component" value="Unassembled WGS sequence"/>
</dbReference>
<protein>
    <recommendedName>
        <fullName evidence="3">Addiction module protein</fullName>
    </recommendedName>
</protein>
<dbReference type="AlphaFoldDB" id="A0A150RBT4"/>
<sequence>MSDVEDVLVVALRLSAEDRAAVAAALIQSLDEPEQTTEEVEAAWAEEIQQRLADVDAGVVTPVPWPEARSRILAAANGRREAR</sequence>